<feature type="region of interest" description="Disordered" evidence="1">
    <location>
        <begin position="188"/>
        <end position="222"/>
    </location>
</feature>
<dbReference type="AlphaFoldDB" id="A0A6F8ZD03"/>
<reference evidence="2 3" key="1">
    <citation type="submission" date="2020-02" db="EMBL/GenBank/DDBJ databases">
        <authorList>
            <person name="Hogendoorn C."/>
        </authorList>
    </citation>
    <scope>NUCLEOTIDE SEQUENCE [LARGE SCALE GENOMIC DNA]</scope>
    <source>
        <strain evidence="2">R501</strain>
    </source>
</reference>
<evidence type="ECO:0000256" key="1">
    <source>
        <dbReference type="SAM" id="MobiDB-lite"/>
    </source>
</evidence>
<gene>
    <name evidence="2" type="ORF">R50_0005</name>
</gene>
<dbReference type="Pfam" id="PF05258">
    <property type="entry name" value="DciA"/>
    <property type="match status" value="1"/>
</dbReference>
<accession>A0A6F8ZD03</accession>
<proteinExistence type="predicted"/>
<keyword evidence="3" id="KW-1185">Reference proteome</keyword>
<dbReference type="KEGG" id="hfv:R50_0005"/>
<dbReference type="InterPro" id="IPR007922">
    <property type="entry name" value="DciA-like"/>
</dbReference>
<sequence length="222" mass="23508">MSGRHDRRAGDGREPVPVGRILEAAAAAYRWTDLVRLNRLRCVWEEAAGQPLAGRVRLLSWHAGVLEVAVENSVWAQELTYWLPSLTERLRQAADGDGTWLERIQVKVRPGLFGVPEGPSPARPGLPARGRGVEQVPLEELGRRLASRHAALVAADPGLHPCRDCGAPTDRDHLRCSACEAALQAGRAPSREGAAGGYVPASGRVPGGADAGDHPAAGPGGD</sequence>
<protein>
    <recommendedName>
        <fullName evidence="4">DUF721 domain-containing protein</fullName>
    </recommendedName>
</protein>
<evidence type="ECO:0000313" key="2">
    <source>
        <dbReference type="EMBL" id="CAB1127511.1"/>
    </source>
</evidence>
<dbReference type="Proteomes" id="UP000503399">
    <property type="component" value="Chromosome"/>
</dbReference>
<evidence type="ECO:0000313" key="3">
    <source>
        <dbReference type="Proteomes" id="UP000503399"/>
    </source>
</evidence>
<dbReference type="EMBL" id="LR778114">
    <property type="protein sequence ID" value="CAB1127511.1"/>
    <property type="molecule type" value="Genomic_DNA"/>
</dbReference>
<organism evidence="2 3">
    <name type="scientific">Candidatus Hydrogenisulfobacillus filiaventi</name>
    <dbReference type="NCBI Taxonomy" id="2707344"/>
    <lineage>
        <taxon>Bacteria</taxon>
        <taxon>Bacillati</taxon>
        <taxon>Bacillota</taxon>
        <taxon>Clostridia</taxon>
        <taxon>Eubacteriales</taxon>
        <taxon>Clostridiales Family XVII. Incertae Sedis</taxon>
        <taxon>Candidatus Hydrogenisulfobacillus</taxon>
    </lineage>
</organism>
<name>A0A6F8ZD03_9FIRM</name>
<evidence type="ECO:0008006" key="4">
    <source>
        <dbReference type="Google" id="ProtNLM"/>
    </source>
</evidence>